<protein>
    <recommendedName>
        <fullName evidence="7">No apical meristem-associated C-terminal domain-containing protein</fullName>
    </recommendedName>
</protein>
<dbReference type="EnsemblPlants" id="KEH33886">
    <property type="protein sequence ID" value="KEH33886"/>
    <property type="gene ID" value="MTR_3g053390"/>
</dbReference>
<evidence type="ECO:0000313" key="5">
    <source>
        <dbReference type="Proteomes" id="UP000002051"/>
    </source>
</evidence>
<reference evidence="6" key="4">
    <citation type="journal article" date="2018" name="Nat. Plants">
        <title>Whole-genome landscape of Medicago truncatula symbiotic genes.</title>
        <authorList>
            <person name="Pecrix Y."/>
            <person name="Staton S.E."/>
            <person name="Sallet E."/>
            <person name="Lelandais-Briere C."/>
            <person name="Moreau S."/>
            <person name="Carrere S."/>
            <person name="Blein T."/>
            <person name="Jardinaud M.F."/>
            <person name="Latrasse D."/>
            <person name="Zouine M."/>
            <person name="Zahm M."/>
            <person name="Kreplak J."/>
            <person name="Mayjonade B."/>
            <person name="Satge C."/>
            <person name="Perez M."/>
            <person name="Cauet S."/>
            <person name="Marande W."/>
            <person name="Chantry-Darmon C."/>
            <person name="Lopez-Roques C."/>
            <person name="Bouchez O."/>
            <person name="Berard A."/>
            <person name="Debelle F."/>
            <person name="Munos S."/>
            <person name="Bendahmane A."/>
            <person name="Berges H."/>
            <person name="Niebel A."/>
            <person name="Buitink J."/>
            <person name="Frugier F."/>
            <person name="Benhamed M."/>
            <person name="Crespi M."/>
            <person name="Gouzy J."/>
            <person name="Gamas P."/>
        </authorList>
    </citation>
    <scope>NUCLEOTIDE SEQUENCE [LARGE SCALE GENOMIC DNA]</scope>
    <source>
        <strain evidence="6">cv. Jemalong A17</strain>
    </source>
</reference>
<evidence type="ECO:0000313" key="3">
    <source>
        <dbReference type="EMBL" id="RHN67156.1"/>
    </source>
</evidence>
<dbReference type="Proteomes" id="UP000002051">
    <property type="component" value="Chromosome 3"/>
</dbReference>
<dbReference type="OrthoDB" id="10499774at2759"/>
<evidence type="ECO:0000313" key="6">
    <source>
        <dbReference type="Proteomes" id="UP000265566"/>
    </source>
</evidence>
<sequence length="141" mass="16021">MVEWHTLSDQPSYGSQIGGNTGSRSSGSKRSHKSDACGSNYVGSSARPMGREAAKNKGKKKSKEAALEVVDNEWVEFKQFKEKELERLDKIALMQLEINQLMKERTHTKKMKMYLKLSSKEHLDDRKKEMLGKLGQELFGN</sequence>
<dbReference type="Proteomes" id="UP000265566">
    <property type="component" value="Chromosome 3"/>
</dbReference>
<feature type="region of interest" description="Disordered" evidence="1">
    <location>
        <begin position="1"/>
        <end position="65"/>
    </location>
</feature>
<reference evidence="2 5" key="1">
    <citation type="journal article" date="2011" name="Nature">
        <title>The Medicago genome provides insight into the evolution of rhizobial symbioses.</title>
        <authorList>
            <person name="Young N.D."/>
            <person name="Debelle F."/>
            <person name="Oldroyd G.E."/>
            <person name="Geurts R."/>
            <person name="Cannon S.B."/>
            <person name="Udvardi M.K."/>
            <person name="Benedito V.A."/>
            <person name="Mayer K.F."/>
            <person name="Gouzy J."/>
            <person name="Schoof H."/>
            <person name="Van de Peer Y."/>
            <person name="Proost S."/>
            <person name="Cook D.R."/>
            <person name="Meyers B.C."/>
            <person name="Spannagl M."/>
            <person name="Cheung F."/>
            <person name="De Mita S."/>
            <person name="Krishnakumar V."/>
            <person name="Gundlach H."/>
            <person name="Zhou S."/>
            <person name="Mudge J."/>
            <person name="Bharti A.K."/>
            <person name="Murray J.D."/>
            <person name="Naoumkina M.A."/>
            <person name="Rosen B."/>
            <person name="Silverstein K.A."/>
            <person name="Tang H."/>
            <person name="Rombauts S."/>
            <person name="Zhao P.X."/>
            <person name="Zhou P."/>
            <person name="Barbe V."/>
            <person name="Bardou P."/>
            <person name="Bechner M."/>
            <person name="Bellec A."/>
            <person name="Berger A."/>
            <person name="Berges H."/>
            <person name="Bidwell S."/>
            <person name="Bisseling T."/>
            <person name="Choisne N."/>
            <person name="Couloux A."/>
            <person name="Denny R."/>
            <person name="Deshpande S."/>
            <person name="Dai X."/>
            <person name="Doyle J.J."/>
            <person name="Dudez A.M."/>
            <person name="Farmer A.D."/>
            <person name="Fouteau S."/>
            <person name="Franken C."/>
            <person name="Gibelin C."/>
            <person name="Gish J."/>
            <person name="Goldstein S."/>
            <person name="Gonzalez A.J."/>
            <person name="Green P.J."/>
            <person name="Hallab A."/>
            <person name="Hartog M."/>
            <person name="Hua A."/>
            <person name="Humphray S.J."/>
            <person name="Jeong D.H."/>
            <person name="Jing Y."/>
            <person name="Jocker A."/>
            <person name="Kenton S.M."/>
            <person name="Kim D.J."/>
            <person name="Klee K."/>
            <person name="Lai H."/>
            <person name="Lang C."/>
            <person name="Lin S."/>
            <person name="Macmil S.L."/>
            <person name="Magdelenat G."/>
            <person name="Matthews L."/>
            <person name="McCorrison J."/>
            <person name="Monaghan E.L."/>
            <person name="Mun J.H."/>
            <person name="Najar F.Z."/>
            <person name="Nicholson C."/>
            <person name="Noirot C."/>
            <person name="O'Bleness M."/>
            <person name="Paule C.R."/>
            <person name="Poulain J."/>
            <person name="Prion F."/>
            <person name="Qin B."/>
            <person name="Qu C."/>
            <person name="Retzel E.F."/>
            <person name="Riddle C."/>
            <person name="Sallet E."/>
            <person name="Samain S."/>
            <person name="Samson N."/>
            <person name="Sanders I."/>
            <person name="Saurat O."/>
            <person name="Scarpelli C."/>
            <person name="Schiex T."/>
            <person name="Segurens B."/>
            <person name="Severin A.J."/>
            <person name="Sherrier D.J."/>
            <person name="Shi R."/>
            <person name="Sims S."/>
            <person name="Singer S.R."/>
            <person name="Sinharoy S."/>
            <person name="Sterck L."/>
            <person name="Viollet A."/>
            <person name="Wang B.B."/>
            <person name="Wang K."/>
            <person name="Wang M."/>
            <person name="Wang X."/>
            <person name="Warfsmann J."/>
            <person name="Weissenbach J."/>
            <person name="White D.D."/>
            <person name="White J.D."/>
            <person name="Wiley G.B."/>
            <person name="Wincker P."/>
            <person name="Xing Y."/>
            <person name="Yang L."/>
            <person name="Yao Z."/>
            <person name="Ying F."/>
            <person name="Zhai J."/>
            <person name="Zhou L."/>
            <person name="Zuber A."/>
            <person name="Denarie J."/>
            <person name="Dixon R.A."/>
            <person name="May G.D."/>
            <person name="Schwartz D.C."/>
            <person name="Rogers J."/>
            <person name="Quetier F."/>
            <person name="Town C.D."/>
            <person name="Roe B.A."/>
        </authorList>
    </citation>
    <scope>NUCLEOTIDE SEQUENCE [LARGE SCALE GENOMIC DNA]</scope>
    <source>
        <strain evidence="2">A17</strain>
        <strain evidence="4 5">cv. Jemalong A17</strain>
    </source>
</reference>
<dbReference type="EMBL" id="PSQE01000003">
    <property type="protein sequence ID" value="RHN67156.1"/>
    <property type="molecule type" value="Genomic_DNA"/>
</dbReference>
<organism evidence="2 5">
    <name type="scientific">Medicago truncatula</name>
    <name type="common">Barrel medic</name>
    <name type="synonym">Medicago tribuloides</name>
    <dbReference type="NCBI Taxonomy" id="3880"/>
    <lineage>
        <taxon>Eukaryota</taxon>
        <taxon>Viridiplantae</taxon>
        <taxon>Streptophyta</taxon>
        <taxon>Embryophyta</taxon>
        <taxon>Tracheophyta</taxon>
        <taxon>Spermatophyta</taxon>
        <taxon>Magnoliopsida</taxon>
        <taxon>eudicotyledons</taxon>
        <taxon>Gunneridae</taxon>
        <taxon>Pentapetalae</taxon>
        <taxon>rosids</taxon>
        <taxon>fabids</taxon>
        <taxon>Fabales</taxon>
        <taxon>Fabaceae</taxon>
        <taxon>Papilionoideae</taxon>
        <taxon>50 kb inversion clade</taxon>
        <taxon>NPAAA clade</taxon>
        <taxon>Hologalegina</taxon>
        <taxon>IRL clade</taxon>
        <taxon>Trifolieae</taxon>
        <taxon>Medicago</taxon>
    </lineage>
</organism>
<dbReference type="HOGENOM" id="CLU_147645_0_0_1"/>
<gene>
    <name evidence="4" type="primary">25489000</name>
    <name evidence="2" type="ordered locus">MTR_3g053390</name>
    <name evidence="3" type="ORF">MtrunA17_Chr3g0099681</name>
</gene>
<reference evidence="3" key="5">
    <citation type="journal article" date="2018" name="Nat. Plants">
        <title>Whole-genome landscape of Medicago truncatula symbiotic genes.</title>
        <authorList>
            <person name="Pecrix Y."/>
            <person name="Gamas P."/>
            <person name="Carrere S."/>
        </authorList>
    </citation>
    <scope>NUCLEOTIDE SEQUENCE</scope>
    <source>
        <tissue evidence="3">Leaves</tissue>
    </source>
</reference>
<dbReference type="KEGG" id="mtr:25489000"/>
<evidence type="ECO:0000256" key="1">
    <source>
        <dbReference type="SAM" id="MobiDB-lite"/>
    </source>
</evidence>
<dbReference type="EMBL" id="CM001219">
    <property type="protein sequence ID" value="KEH33886.1"/>
    <property type="molecule type" value="Genomic_DNA"/>
</dbReference>
<dbReference type="AlphaFoldDB" id="A0A072UWW7"/>
<proteinExistence type="predicted"/>
<evidence type="ECO:0008006" key="7">
    <source>
        <dbReference type="Google" id="ProtNLM"/>
    </source>
</evidence>
<keyword evidence="5" id="KW-1185">Reference proteome</keyword>
<accession>A0A072UWW7</accession>
<dbReference type="PANTHER" id="PTHR45023">
    <property type="match status" value="1"/>
</dbReference>
<evidence type="ECO:0000313" key="2">
    <source>
        <dbReference type="EMBL" id="KEH33886.1"/>
    </source>
</evidence>
<reference evidence="4" key="3">
    <citation type="submission" date="2015-04" db="UniProtKB">
        <authorList>
            <consortium name="EnsemblPlants"/>
        </authorList>
    </citation>
    <scope>IDENTIFICATION</scope>
    <source>
        <strain evidence="4">cv. Jemalong A17</strain>
    </source>
</reference>
<dbReference type="Gramene" id="rna15305">
    <property type="protein sequence ID" value="RHN67156.1"/>
    <property type="gene ID" value="gene15305"/>
</dbReference>
<dbReference type="PANTHER" id="PTHR45023:SF13">
    <property type="entry name" value="PUTATIVE-RELATED"/>
    <property type="match status" value="1"/>
</dbReference>
<reference evidence="2 5" key="2">
    <citation type="journal article" date="2014" name="BMC Genomics">
        <title>An improved genome release (version Mt4.0) for the model legume Medicago truncatula.</title>
        <authorList>
            <person name="Tang H."/>
            <person name="Krishnakumar V."/>
            <person name="Bidwell S."/>
            <person name="Rosen B."/>
            <person name="Chan A."/>
            <person name="Zhou S."/>
            <person name="Gentzbittel L."/>
            <person name="Childs K.L."/>
            <person name="Yandell M."/>
            <person name="Gundlach H."/>
            <person name="Mayer K.F."/>
            <person name="Schwartz D.C."/>
            <person name="Town C.D."/>
        </authorList>
    </citation>
    <scope>GENOME REANNOTATION</scope>
    <source>
        <strain evidence="2">A17</strain>
        <strain evidence="4 5">cv. Jemalong A17</strain>
    </source>
</reference>
<name>A0A072UWW7_MEDTR</name>
<evidence type="ECO:0000313" key="4">
    <source>
        <dbReference type="EnsemblPlants" id="KEH33886"/>
    </source>
</evidence>